<evidence type="ECO:0000313" key="3">
    <source>
        <dbReference type="Proteomes" id="UP000835052"/>
    </source>
</evidence>
<feature type="compositionally biased region" description="Polar residues" evidence="1">
    <location>
        <begin position="48"/>
        <end position="57"/>
    </location>
</feature>
<keyword evidence="3" id="KW-1185">Reference proteome</keyword>
<evidence type="ECO:0000313" key="2">
    <source>
        <dbReference type="EMBL" id="CAD6189037.1"/>
    </source>
</evidence>
<organism evidence="2 3">
    <name type="scientific">Caenorhabditis auriculariae</name>
    <dbReference type="NCBI Taxonomy" id="2777116"/>
    <lineage>
        <taxon>Eukaryota</taxon>
        <taxon>Metazoa</taxon>
        <taxon>Ecdysozoa</taxon>
        <taxon>Nematoda</taxon>
        <taxon>Chromadorea</taxon>
        <taxon>Rhabditida</taxon>
        <taxon>Rhabditina</taxon>
        <taxon>Rhabditomorpha</taxon>
        <taxon>Rhabditoidea</taxon>
        <taxon>Rhabditidae</taxon>
        <taxon>Peloderinae</taxon>
        <taxon>Caenorhabditis</taxon>
    </lineage>
</organism>
<comment type="caution">
    <text evidence="2">The sequence shown here is derived from an EMBL/GenBank/DDBJ whole genome shotgun (WGS) entry which is preliminary data.</text>
</comment>
<dbReference type="AlphaFoldDB" id="A0A8S1H0V9"/>
<reference evidence="2" key="1">
    <citation type="submission" date="2020-10" db="EMBL/GenBank/DDBJ databases">
        <authorList>
            <person name="Kikuchi T."/>
        </authorList>
    </citation>
    <scope>NUCLEOTIDE SEQUENCE</scope>
    <source>
        <strain evidence="2">NKZ352</strain>
    </source>
</reference>
<feature type="region of interest" description="Disordered" evidence="1">
    <location>
        <begin position="31"/>
        <end position="57"/>
    </location>
</feature>
<gene>
    <name evidence="2" type="ORF">CAUJ_LOCUS4956</name>
</gene>
<protein>
    <submittedName>
        <fullName evidence="2">Uncharacterized protein</fullName>
    </submittedName>
</protein>
<sequence length="106" mass="12273">MSSFRLKTKNTASPIRSSMALTVLVRTRQDSTVPASQQKNQRDHLLLPSNNAVPYSNETMPNYQTLLRAVHEMAKNDVVRRELKLQNFDLFGPLFENRFVKNPERQ</sequence>
<dbReference type="EMBL" id="CAJGYM010000009">
    <property type="protein sequence ID" value="CAD6189037.1"/>
    <property type="molecule type" value="Genomic_DNA"/>
</dbReference>
<proteinExistence type="predicted"/>
<name>A0A8S1H0V9_9PELO</name>
<evidence type="ECO:0000256" key="1">
    <source>
        <dbReference type="SAM" id="MobiDB-lite"/>
    </source>
</evidence>
<accession>A0A8S1H0V9</accession>
<dbReference type="Proteomes" id="UP000835052">
    <property type="component" value="Unassembled WGS sequence"/>
</dbReference>